<dbReference type="EMBL" id="MU001494">
    <property type="protein sequence ID" value="KAF2449881.1"/>
    <property type="molecule type" value="Genomic_DNA"/>
</dbReference>
<dbReference type="AlphaFoldDB" id="A0A9P4PT19"/>
<comment type="caution">
    <text evidence="1">The sequence shown here is derived from an EMBL/GenBank/DDBJ whole genome shotgun (WGS) entry which is preliminary data.</text>
</comment>
<evidence type="ECO:0000313" key="1">
    <source>
        <dbReference type="EMBL" id="KAF2449881.1"/>
    </source>
</evidence>
<proteinExistence type="predicted"/>
<name>A0A9P4PT19_9PLEO</name>
<organism evidence="1 2">
    <name type="scientific">Karstenula rhodostoma CBS 690.94</name>
    <dbReference type="NCBI Taxonomy" id="1392251"/>
    <lineage>
        <taxon>Eukaryota</taxon>
        <taxon>Fungi</taxon>
        <taxon>Dikarya</taxon>
        <taxon>Ascomycota</taxon>
        <taxon>Pezizomycotina</taxon>
        <taxon>Dothideomycetes</taxon>
        <taxon>Pleosporomycetidae</taxon>
        <taxon>Pleosporales</taxon>
        <taxon>Massarineae</taxon>
        <taxon>Didymosphaeriaceae</taxon>
        <taxon>Karstenula</taxon>
    </lineage>
</organism>
<reference evidence="1" key="1">
    <citation type="journal article" date="2020" name="Stud. Mycol.">
        <title>101 Dothideomycetes genomes: a test case for predicting lifestyles and emergence of pathogens.</title>
        <authorList>
            <person name="Haridas S."/>
            <person name="Albert R."/>
            <person name="Binder M."/>
            <person name="Bloem J."/>
            <person name="Labutti K."/>
            <person name="Salamov A."/>
            <person name="Andreopoulos B."/>
            <person name="Baker S."/>
            <person name="Barry K."/>
            <person name="Bills G."/>
            <person name="Bluhm B."/>
            <person name="Cannon C."/>
            <person name="Castanera R."/>
            <person name="Culley D."/>
            <person name="Daum C."/>
            <person name="Ezra D."/>
            <person name="Gonzalez J."/>
            <person name="Henrissat B."/>
            <person name="Kuo A."/>
            <person name="Liang C."/>
            <person name="Lipzen A."/>
            <person name="Lutzoni F."/>
            <person name="Magnuson J."/>
            <person name="Mondo S."/>
            <person name="Nolan M."/>
            <person name="Ohm R."/>
            <person name="Pangilinan J."/>
            <person name="Park H.-J."/>
            <person name="Ramirez L."/>
            <person name="Alfaro M."/>
            <person name="Sun H."/>
            <person name="Tritt A."/>
            <person name="Yoshinaga Y."/>
            <person name="Zwiers L.-H."/>
            <person name="Turgeon B."/>
            <person name="Goodwin S."/>
            <person name="Spatafora J."/>
            <person name="Crous P."/>
            <person name="Grigoriev I."/>
        </authorList>
    </citation>
    <scope>NUCLEOTIDE SEQUENCE</scope>
    <source>
        <strain evidence="1">CBS 690.94</strain>
    </source>
</reference>
<protein>
    <submittedName>
        <fullName evidence="1">Uncharacterized protein</fullName>
    </submittedName>
</protein>
<accession>A0A9P4PT19</accession>
<keyword evidence="2" id="KW-1185">Reference proteome</keyword>
<dbReference type="Proteomes" id="UP000799764">
    <property type="component" value="Unassembled WGS sequence"/>
</dbReference>
<evidence type="ECO:0000313" key="2">
    <source>
        <dbReference type="Proteomes" id="UP000799764"/>
    </source>
</evidence>
<gene>
    <name evidence="1" type="ORF">P171DRAFT_480939</name>
</gene>
<sequence>MAFPWHLGPREHSHCFRQLFDPLAALDRKPSVCARLQSHLVWHKGDRVTNRILVLLPLYSGRRNCVCPDVPQAFVSGHAYCGISTTQQPPLPHALLQHDTSLEQLQDLTQGSATIMPLPATTATQSSGTSAPHNDGRSLQTATCVSASPIHMHPICAVYAVAPYSHFAQASRH</sequence>